<organism evidence="1 2">
    <name type="scientific">Rasiella rasia</name>
    <dbReference type="NCBI Taxonomy" id="2744027"/>
    <lineage>
        <taxon>Bacteria</taxon>
        <taxon>Pseudomonadati</taxon>
        <taxon>Bacteroidota</taxon>
        <taxon>Flavobacteriia</taxon>
        <taxon>Flavobacteriales</taxon>
        <taxon>Flavobacteriaceae</taxon>
        <taxon>Rasiella</taxon>
    </lineage>
</organism>
<dbReference type="KEGG" id="mgel:G5B37_14695"/>
<gene>
    <name evidence="1" type="ORF">G5B37_14695</name>
</gene>
<name>A0A6G6GQC6_9FLAO</name>
<accession>A0A6G6GQC6</accession>
<dbReference type="EMBL" id="CP049057">
    <property type="protein sequence ID" value="QIE60758.1"/>
    <property type="molecule type" value="Genomic_DNA"/>
</dbReference>
<keyword evidence="2" id="KW-1185">Reference proteome</keyword>
<dbReference type="InterPro" id="IPR021412">
    <property type="entry name" value="DUF3052"/>
</dbReference>
<dbReference type="Pfam" id="PF11253">
    <property type="entry name" value="DUF3052"/>
    <property type="match status" value="1"/>
</dbReference>
<sequence>MTTAGYSGTPLAKKLGIKEGTTMLAVNSPKSYLSFFREFPPNVIMAPVRSTSEDVDFIHVFVKTQADLQTYVSEVMPRLKREGMLWLSWPKKTSGIATELDKFSIMKFGQNLGLVDTKVAAIDEQWSGHKFVYRLQDR</sequence>
<proteinExistence type="predicted"/>
<dbReference type="AlphaFoldDB" id="A0A6G6GQC6"/>
<evidence type="ECO:0000313" key="1">
    <source>
        <dbReference type="EMBL" id="QIE60758.1"/>
    </source>
</evidence>
<protein>
    <submittedName>
        <fullName evidence="1">DUF3052 family protein</fullName>
    </submittedName>
</protein>
<reference evidence="1 2" key="1">
    <citation type="submission" date="2020-02" db="EMBL/GenBank/DDBJ databases">
        <title>Complete genome sequence of Flavobacteriaceae bacterium.</title>
        <authorList>
            <person name="Kim S.-J."/>
            <person name="Kim Y.-S."/>
            <person name="Kim K.-H."/>
        </authorList>
    </citation>
    <scope>NUCLEOTIDE SEQUENCE [LARGE SCALE GENOMIC DNA]</scope>
    <source>
        <strain evidence="1 2">RR4-40</strain>
    </source>
</reference>
<dbReference type="RefSeq" id="WP_164680769.1">
    <property type="nucleotide sequence ID" value="NZ_CP049057.1"/>
</dbReference>
<dbReference type="Proteomes" id="UP000505306">
    <property type="component" value="Chromosome"/>
</dbReference>
<evidence type="ECO:0000313" key="2">
    <source>
        <dbReference type="Proteomes" id="UP000505306"/>
    </source>
</evidence>